<accession>H1Y2P2</accession>
<organism evidence="3 4">
    <name type="scientific">Mucilaginibacter paludis DSM 18603</name>
    <dbReference type="NCBI Taxonomy" id="714943"/>
    <lineage>
        <taxon>Bacteria</taxon>
        <taxon>Pseudomonadati</taxon>
        <taxon>Bacteroidota</taxon>
        <taxon>Sphingobacteriia</taxon>
        <taxon>Sphingobacteriales</taxon>
        <taxon>Sphingobacteriaceae</taxon>
        <taxon>Mucilaginibacter</taxon>
    </lineage>
</organism>
<dbReference type="HOGENOM" id="CLU_727259_0_0_10"/>
<protein>
    <recommendedName>
        <fullName evidence="2">ATP-grasp domain-containing protein</fullName>
    </recommendedName>
</protein>
<name>H1Y2P2_9SPHI</name>
<dbReference type="eggNOG" id="COG0189">
    <property type="taxonomic scope" value="Bacteria"/>
</dbReference>
<evidence type="ECO:0000256" key="1">
    <source>
        <dbReference type="PROSITE-ProRule" id="PRU00409"/>
    </source>
</evidence>
<sequence length="380" mass="44455">MYNVLLVSIASFFDSTGEIPFMFKRAGCQVDVFCNETSWLLSNRYHDNWIKSSEDHETFKDQLLKLIDEKPDHYNWIVPLEDITIKLMNDAILSEDIFKKILPINKIENRDLLSSKAGLSSVCQKYGITTPRFVNYSDVNDTEVIKQKLDFPILLKEDFSFSGIGIQYCEDESELQGCLDKVQVKTNLVLQEFIKGEDIGLEALFRDGELITYNCGEVLSYMYDKFSFTTRRKYYQNEEIAALLRVLGKSVGLNGFASIQYIYHPGRKLYYLIEVDARTNSWMPYSRFTGHDFSDGIRRIINNQLAYIPTGTTKPDDWVEVAIFDRDIRRCFKRKDYKGLLRWIFNIDGYWKFIPMYDSKIISRISRKIMKDFLKIKNSA</sequence>
<dbReference type="RefSeq" id="WP_008508973.1">
    <property type="nucleotide sequence ID" value="NZ_CM001403.1"/>
</dbReference>
<dbReference type="OrthoDB" id="9803907at2"/>
<dbReference type="SUPFAM" id="SSF56059">
    <property type="entry name" value="Glutathione synthetase ATP-binding domain-like"/>
    <property type="match status" value="1"/>
</dbReference>
<feature type="domain" description="ATP-grasp" evidence="2">
    <location>
        <begin position="120"/>
        <end position="302"/>
    </location>
</feature>
<evidence type="ECO:0000313" key="3">
    <source>
        <dbReference type="EMBL" id="EHQ28221.1"/>
    </source>
</evidence>
<dbReference type="Proteomes" id="UP000002774">
    <property type="component" value="Chromosome"/>
</dbReference>
<gene>
    <name evidence="3" type="ORF">Mucpa_4130</name>
</gene>
<reference evidence="3" key="1">
    <citation type="submission" date="2011-09" db="EMBL/GenBank/DDBJ databases">
        <title>The permanent draft genome of Mucilaginibacter paludis DSM 18603.</title>
        <authorList>
            <consortium name="US DOE Joint Genome Institute (JGI-PGF)"/>
            <person name="Lucas S."/>
            <person name="Han J."/>
            <person name="Lapidus A."/>
            <person name="Bruce D."/>
            <person name="Goodwin L."/>
            <person name="Pitluck S."/>
            <person name="Peters L."/>
            <person name="Kyrpides N."/>
            <person name="Mavromatis K."/>
            <person name="Ivanova N."/>
            <person name="Mikhailova N."/>
            <person name="Held B."/>
            <person name="Detter J.C."/>
            <person name="Tapia R."/>
            <person name="Han C."/>
            <person name="Land M."/>
            <person name="Hauser L."/>
            <person name="Markowitz V."/>
            <person name="Cheng J.-F."/>
            <person name="Hugenholtz P."/>
            <person name="Woyke T."/>
            <person name="Wu D."/>
            <person name="Tindall B."/>
            <person name="Brambilla E."/>
            <person name="Klenk H.-P."/>
            <person name="Eisen J.A."/>
        </authorList>
    </citation>
    <scope>NUCLEOTIDE SEQUENCE [LARGE SCALE GENOMIC DNA]</scope>
    <source>
        <strain evidence="3">DSM 18603</strain>
    </source>
</reference>
<dbReference type="InterPro" id="IPR013815">
    <property type="entry name" value="ATP_grasp_subdomain_1"/>
</dbReference>
<dbReference type="Pfam" id="PF08443">
    <property type="entry name" value="RimK"/>
    <property type="match status" value="1"/>
</dbReference>
<dbReference type="AlphaFoldDB" id="H1Y2P2"/>
<evidence type="ECO:0000259" key="2">
    <source>
        <dbReference type="PROSITE" id="PS50975"/>
    </source>
</evidence>
<evidence type="ECO:0000313" key="4">
    <source>
        <dbReference type="Proteomes" id="UP000002774"/>
    </source>
</evidence>
<dbReference type="EMBL" id="CM001403">
    <property type="protein sequence ID" value="EHQ28221.1"/>
    <property type="molecule type" value="Genomic_DNA"/>
</dbReference>
<dbReference type="GO" id="GO:0005524">
    <property type="term" value="F:ATP binding"/>
    <property type="evidence" value="ECO:0007669"/>
    <property type="project" value="UniProtKB-UniRule"/>
</dbReference>
<dbReference type="InterPro" id="IPR011761">
    <property type="entry name" value="ATP-grasp"/>
</dbReference>
<keyword evidence="1" id="KW-0067">ATP-binding</keyword>
<dbReference type="Gene3D" id="3.30.470.20">
    <property type="entry name" value="ATP-grasp fold, B domain"/>
    <property type="match status" value="1"/>
</dbReference>
<dbReference type="GO" id="GO:0046872">
    <property type="term" value="F:metal ion binding"/>
    <property type="evidence" value="ECO:0007669"/>
    <property type="project" value="InterPro"/>
</dbReference>
<dbReference type="Gene3D" id="3.30.1490.20">
    <property type="entry name" value="ATP-grasp fold, A domain"/>
    <property type="match status" value="1"/>
</dbReference>
<dbReference type="STRING" id="714943.Mucpa_4130"/>
<keyword evidence="1" id="KW-0547">Nucleotide-binding</keyword>
<dbReference type="InterPro" id="IPR013651">
    <property type="entry name" value="ATP-grasp_RimK-type"/>
</dbReference>
<proteinExistence type="predicted"/>
<keyword evidence="4" id="KW-1185">Reference proteome</keyword>
<dbReference type="PROSITE" id="PS50975">
    <property type="entry name" value="ATP_GRASP"/>
    <property type="match status" value="1"/>
</dbReference>